<accession>A0A5C6UNE0</accession>
<evidence type="ECO:0000256" key="2">
    <source>
        <dbReference type="ARBA" id="ARBA00022670"/>
    </source>
</evidence>
<feature type="active site" description="Charge relay system" evidence="5">
    <location>
        <position position="215"/>
    </location>
</feature>
<keyword evidence="2 5" id="KW-0645">Protease</keyword>
<feature type="domain" description="Peptidase S8/S53" evidence="6">
    <location>
        <begin position="234"/>
        <end position="439"/>
    </location>
</feature>
<dbReference type="InterPro" id="IPR022398">
    <property type="entry name" value="Peptidase_S8_His-AS"/>
</dbReference>
<dbReference type="Gene3D" id="3.40.50.200">
    <property type="entry name" value="Peptidase S8/S53 domain"/>
    <property type="match status" value="1"/>
</dbReference>
<reference evidence="7 8" key="1">
    <citation type="submission" date="2019-08" db="EMBL/GenBank/DDBJ databases">
        <title>Sphingorhabdus soil sp. nov., isolated from arctic soil.</title>
        <authorList>
            <person name="Liu Y."/>
        </authorList>
    </citation>
    <scope>NUCLEOTIDE SEQUENCE [LARGE SCALE GENOMIC DNA]</scope>
    <source>
        <strain evidence="7 8">D-2Q-5-6</strain>
    </source>
</reference>
<dbReference type="CDD" id="cd05561">
    <property type="entry name" value="Peptidases_S8_4"/>
    <property type="match status" value="1"/>
</dbReference>
<keyword evidence="8" id="KW-1185">Reference proteome</keyword>
<dbReference type="InterPro" id="IPR000209">
    <property type="entry name" value="Peptidase_S8/S53_dom"/>
</dbReference>
<evidence type="ECO:0000256" key="1">
    <source>
        <dbReference type="ARBA" id="ARBA00011073"/>
    </source>
</evidence>
<comment type="similarity">
    <text evidence="1 5">Belongs to the peptidase S8 family.</text>
</comment>
<dbReference type="Pfam" id="PF00082">
    <property type="entry name" value="Peptidase_S8"/>
    <property type="match status" value="1"/>
</dbReference>
<dbReference type="AlphaFoldDB" id="A0A5C6UNE0"/>
<dbReference type="EMBL" id="VOPY01000001">
    <property type="protein sequence ID" value="TXC74084.1"/>
    <property type="molecule type" value="Genomic_DNA"/>
</dbReference>
<dbReference type="InterPro" id="IPR050131">
    <property type="entry name" value="Peptidase_S8_subtilisin-like"/>
</dbReference>
<protein>
    <submittedName>
        <fullName evidence="7">S8 family serine peptidase</fullName>
    </submittedName>
</protein>
<dbReference type="PROSITE" id="PS00137">
    <property type="entry name" value="SUBTILASE_HIS"/>
    <property type="match status" value="1"/>
</dbReference>
<evidence type="ECO:0000313" key="8">
    <source>
        <dbReference type="Proteomes" id="UP000321129"/>
    </source>
</evidence>
<dbReference type="Proteomes" id="UP000321129">
    <property type="component" value="Unassembled WGS sequence"/>
</dbReference>
<evidence type="ECO:0000259" key="6">
    <source>
        <dbReference type="Pfam" id="PF00082"/>
    </source>
</evidence>
<dbReference type="OrthoDB" id="5405281at2"/>
<dbReference type="GO" id="GO:0006508">
    <property type="term" value="P:proteolysis"/>
    <property type="evidence" value="ECO:0007669"/>
    <property type="project" value="UniProtKB-KW"/>
</dbReference>
<feature type="active site" description="Charge relay system" evidence="5">
    <location>
        <position position="393"/>
    </location>
</feature>
<name>A0A5C6UNE0_9SPHN</name>
<evidence type="ECO:0000256" key="3">
    <source>
        <dbReference type="ARBA" id="ARBA00022801"/>
    </source>
</evidence>
<gene>
    <name evidence="7" type="ORF">FSZ31_05040</name>
</gene>
<dbReference type="RefSeq" id="WP_147121920.1">
    <property type="nucleotide sequence ID" value="NZ_VOPY01000001.1"/>
</dbReference>
<dbReference type="InterPro" id="IPR036852">
    <property type="entry name" value="Peptidase_S8/S53_dom_sf"/>
</dbReference>
<dbReference type="PANTHER" id="PTHR43806:SF11">
    <property type="entry name" value="CEREVISIN-RELATED"/>
    <property type="match status" value="1"/>
</dbReference>
<evidence type="ECO:0000256" key="5">
    <source>
        <dbReference type="PROSITE-ProRule" id="PRU01240"/>
    </source>
</evidence>
<sequence length="448" mass="45603">MSWKLFISRAARRVVAPAFLLAAIGAIVAMPPAASAQLLGGLTGQVLPGTPLGGPLRGLTDQLTDNVGKLERLTAREAGDLLERIRLDRIDTLLRDNRENIERDRHGDPALRGVLVASGIDDTALAAARAAGFTIVSREDIAELDLSVTRFAVPTGVSLAEAERRLAALLPAADIAADTLYFPSGGDARIASVPLALAASAVTAPSAGPRIGMIDGGVGTHTSLPAIEQRGFARNAPHASGHGTAVASLLVGRGKIAGAAPRARLLAADVYGDDPAGGNATAIVRALGWMVQRNVPVVTISLVGPANALLGKAVAAAQAKGTMVVAAVGNDGPAAPPAYPASYDNVVAVTGVDRRNRALVEAGRARHVDFAAPGADLKGARIGGGLTSLRGTSYAAPFVAARLLAHHAAQGESSTALAALVREAKDLGKPGRDPLYGYGLVCGKCATR</sequence>
<organism evidence="7 8">
    <name type="scientific">Flavisphingopyxis soli</name>
    <dbReference type="NCBI Taxonomy" id="2601267"/>
    <lineage>
        <taxon>Bacteria</taxon>
        <taxon>Pseudomonadati</taxon>
        <taxon>Pseudomonadota</taxon>
        <taxon>Alphaproteobacteria</taxon>
        <taxon>Sphingomonadales</taxon>
        <taxon>Sphingopyxidaceae</taxon>
        <taxon>Flavisphingopyxis</taxon>
    </lineage>
</organism>
<keyword evidence="4 5" id="KW-0720">Serine protease</keyword>
<evidence type="ECO:0000313" key="7">
    <source>
        <dbReference type="EMBL" id="TXC74084.1"/>
    </source>
</evidence>
<dbReference type="PROSITE" id="PS51892">
    <property type="entry name" value="SUBTILASE"/>
    <property type="match status" value="1"/>
</dbReference>
<dbReference type="GO" id="GO:0004252">
    <property type="term" value="F:serine-type endopeptidase activity"/>
    <property type="evidence" value="ECO:0007669"/>
    <property type="project" value="UniProtKB-UniRule"/>
</dbReference>
<evidence type="ECO:0000256" key="4">
    <source>
        <dbReference type="ARBA" id="ARBA00022825"/>
    </source>
</evidence>
<dbReference type="SUPFAM" id="SSF52743">
    <property type="entry name" value="Subtilisin-like"/>
    <property type="match status" value="1"/>
</dbReference>
<feature type="active site" description="Charge relay system" evidence="5">
    <location>
        <position position="242"/>
    </location>
</feature>
<keyword evidence="3 5" id="KW-0378">Hydrolase</keyword>
<dbReference type="PANTHER" id="PTHR43806">
    <property type="entry name" value="PEPTIDASE S8"/>
    <property type="match status" value="1"/>
</dbReference>
<proteinExistence type="inferred from homology"/>
<comment type="caution">
    <text evidence="7">The sequence shown here is derived from an EMBL/GenBank/DDBJ whole genome shotgun (WGS) entry which is preliminary data.</text>
</comment>